<reference evidence="3" key="1">
    <citation type="journal article" date="2019" name="Int. J. Syst. Evol. Microbiol.">
        <title>The Global Catalogue of Microorganisms (GCM) 10K type strain sequencing project: providing services to taxonomists for standard genome sequencing and annotation.</title>
        <authorList>
            <consortium name="The Broad Institute Genomics Platform"/>
            <consortium name="The Broad Institute Genome Sequencing Center for Infectious Disease"/>
            <person name="Wu L."/>
            <person name="Ma J."/>
        </authorList>
    </citation>
    <scope>NUCLEOTIDE SEQUENCE [LARGE SCALE GENOMIC DNA]</scope>
    <source>
        <strain evidence="3">JCM 13378</strain>
    </source>
</reference>
<sequence>MLSQYYEQIETIVLNLTLVALFLLMGFAVHDVLKKNNVPMAGRAVVYLVLFLGAAGFLAKGLIQVFWQSSGVGG</sequence>
<feature type="transmembrane region" description="Helical" evidence="1">
    <location>
        <begin position="45"/>
        <end position="67"/>
    </location>
</feature>
<protein>
    <submittedName>
        <fullName evidence="2">DUF2788 domain-containing protein</fullName>
    </submittedName>
</protein>
<evidence type="ECO:0000256" key="1">
    <source>
        <dbReference type="SAM" id="Phobius"/>
    </source>
</evidence>
<evidence type="ECO:0000313" key="3">
    <source>
        <dbReference type="Proteomes" id="UP001501757"/>
    </source>
</evidence>
<keyword evidence="1" id="KW-0812">Transmembrane</keyword>
<dbReference type="EMBL" id="BAAAEI010000014">
    <property type="protein sequence ID" value="GAA0359919.1"/>
    <property type="molecule type" value="Genomic_DNA"/>
</dbReference>
<keyword evidence="1" id="KW-0472">Membrane</keyword>
<gene>
    <name evidence="2" type="ORF">GCM10009092_25150</name>
</gene>
<organism evidence="2 3">
    <name type="scientific">Bowmanella denitrificans</name>
    <dbReference type="NCBI Taxonomy" id="366582"/>
    <lineage>
        <taxon>Bacteria</taxon>
        <taxon>Pseudomonadati</taxon>
        <taxon>Pseudomonadota</taxon>
        <taxon>Gammaproteobacteria</taxon>
        <taxon>Alteromonadales</taxon>
        <taxon>Alteromonadaceae</taxon>
        <taxon>Bowmanella</taxon>
    </lineage>
</organism>
<keyword evidence="3" id="KW-1185">Reference proteome</keyword>
<comment type="caution">
    <text evidence="2">The sequence shown here is derived from an EMBL/GenBank/DDBJ whole genome shotgun (WGS) entry which is preliminary data.</text>
</comment>
<name>A0ABP3H3C1_9ALTE</name>
<dbReference type="InterPro" id="IPR021249">
    <property type="entry name" value="DUF2788"/>
</dbReference>
<dbReference type="Pfam" id="PF10981">
    <property type="entry name" value="DUF2788"/>
    <property type="match status" value="1"/>
</dbReference>
<dbReference type="RefSeq" id="WP_102795072.1">
    <property type="nucleotide sequence ID" value="NZ_BAAAEI010000014.1"/>
</dbReference>
<evidence type="ECO:0000313" key="2">
    <source>
        <dbReference type="EMBL" id="GAA0359919.1"/>
    </source>
</evidence>
<proteinExistence type="predicted"/>
<dbReference type="Proteomes" id="UP001501757">
    <property type="component" value="Unassembled WGS sequence"/>
</dbReference>
<accession>A0ABP3H3C1</accession>
<feature type="transmembrane region" description="Helical" evidence="1">
    <location>
        <begin position="12"/>
        <end position="33"/>
    </location>
</feature>
<keyword evidence="1" id="KW-1133">Transmembrane helix</keyword>